<keyword evidence="5 7" id="KW-0472">Membrane</keyword>
<keyword evidence="3 7" id="KW-0812">Transmembrane</keyword>
<comment type="subcellular location">
    <subcellularLocation>
        <location evidence="1">Cell membrane</location>
        <topology evidence="1">Multi-pass membrane protein</topology>
    </subcellularLocation>
</comment>
<dbReference type="EMBL" id="CP001016">
    <property type="protein sequence ID" value="ACB95637.1"/>
    <property type="molecule type" value="Genomic_DNA"/>
</dbReference>
<feature type="transmembrane region" description="Helical" evidence="7">
    <location>
        <begin position="253"/>
        <end position="272"/>
    </location>
</feature>
<feature type="transmembrane region" description="Helical" evidence="7">
    <location>
        <begin position="364"/>
        <end position="384"/>
    </location>
</feature>
<feature type="transmembrane region" description="Helical" evidence="7">
    <location>
        <begin position="424"/>
        <end position="446"/>
    </location>
</feature>
<feature type="transmembrane region" description="Helical" evidence="7">
    <location>
        <begin position="154"/>
        <end position="177"/>
    </location>
</feature>
<evidence type="ECO:0000256" key="5">
    <source>
        <dbReference type="ARBA" id="ARBA00023136"/>
    </source>
</evidence>
<dbReference type="Pfam" id="PF13440">
    <property type="entry name" value="Polysacc_synt_3"/>
    <property type="match status" value="1"/>
</dbReference>
<evidence type="ECO:0000256" key="6">
    <source>
        <dbReference type="SAM" id="MobiDB-lite"/>
    </source>
</evidence>
<dbReference type="PANTHER" id="PTHR30250:SF11">
    <property type="entry name" value="O-ANTIGEN TRANSPORTER-RELATED"/>
    <property type="match status" value="1"/>
</dbReference>
<feature type="transmembrane region" description="Helical" evidence="7">
    <location>
        <begin position="47"/>
        <end position="73"/>
    </location>
</feature>
<feature type="transmembrane region" description="Helical" evidence="7">
    <location>
        <begin position="119"/>
        <end position="142"/>
    </location>
</feature>
<feature type="transmembrane region" description="Helical" evidence="7">
    <location>
        <begin position="85"/>
        <end position="107"/>
    </location>
</feature>
<keyword evidence="9" id="KW-1185">Reference proteome</keyword>
<feature type="transmembrane region" description="Helical" evidence="7">
    <location>
        <begin position="213"/>
        <end position="232"/>
    </location>
</feature>
<dbReference type="eggNOG" id="COG2244">
    <property type="taxonomic scope" value="Bacteria"/>
</dbReference>
<evidence type="ECO:0000256" key="2">
    <source>
        <dbReference type="ARBA" id="ARBA00022475"/>
    </source>
</evidence>
<feature type="compositionally biased region" description="Basic residues" evidence="6">
    <location>
        <begin position="1"/>
        <end position="12"/>
    </location>
</feature>
<protein>
    <submittedName>
        <fullName evidence="8">Polysaccharide biosynthesis protein</fullName>
    </submittedName>
</protein>
<name>B2IF72_BEII9</name>
<feature type="transmembrane region" description="Helical" evidence="7">
    <location>
        <begin position="328"/>
        <end position="352"/>
    </location>
</feature>
<accession>B2IF72</accession>
<evidence type="ECO:0000256" key="3">
    <source>
        <dbReference type="ARBA" id="ARBA00022692"/>
    </source>
</evidence>
<dbReference type="STRING" id="395963.Bind_2015"/>
<proteinExistence type="predicted"/>
<feature type="transmembrane region" description="Helical" evidence="7">
    <location>
        <begin position="396"/>
        <end position="418"/>
    </location>
</feature>
<evidence type="ECO:0000313" key="8">
    <source>
        <dbReference type="EMBL" id="ACB95637.1"/>
    </source>
</evidence>
<dbReference type="PANTHER" id="PTHR30250">
    <property type="entry name" value="PST FAMILY PREDICTED COLANIC ACID TRANSPORTER"/>
    <property type="match status" value="1"/>
</dbReference>
<sequence length="466" mass="50767">MPIPRTHWRRAKQSIDPHETDSLQENKQQKYRSTVTRMRGLFRNQRVNSMILIASLRVVSLVTNLGTGMITAWSLGPAGRGTQAAILLGALTLSGICSFGLHTALVYNMKSDPPNKSYYFGSALLIGLIVSLIGVTIGWFALPWILDKFDEHTLLAGRLLTFVVPVSVISYVLNGVLDGHHEFNFVSRLGLLNNFFILCSLSLLWLSGLLTPATAAMSYLLPTVPITAMLAWRATSILRPATPFHGACLKRMFTYSVRFFGVDLICTVSGYLDQFLMVLFLNAQDLGLYSVATTAERVLGIIPASILTVTFPSVAGRSKDDIREIVGITARLTSIVTTSAAVFLGIFAPYFLLLLYGPKFAEAIVPFRILLLSALVSNAVGTFYQMYSGSGRPEIVTVFEAIGFVIAATSMVILIPFYGINGVAIAAVLSAAGRLILVLGGLPAVLHLSIPRLIINWADIKRVFHP</sequence>
<gene>
    <name evidence="8" type="ordered locus">Bind_2015</name>
</gene>
<dbReference type="KEGG" id="bid:Bind_2015"/>
<evidence type="ECO:0000256" key="1">
    <source>
        <dbReference type="ARBA" id="ARBA00004651"/>
    </source>
</evidence>
<evidence type="ECO:0000256" key="7">
    <source>
        <dbReference type="SAM" id="Phobius"/>
    </source>
</evidence>
<feature type="transmembrane region" description="Helical" evidence="7">
    <location>
        <begin position="189"/>
        <end position="207"/>
    </location>
</feature>
<reference evidence="8 9" key="2">
    <citation type="journal article" date="2010" name="J. Bacteriol.">
        <title>Complete genome sequence of Beijerinckia indica subsp. indica.</title>
        <authorList>
            <person name="Tamas I."/>
            <person name="Dedysh S.N."/>
            <person name="Liesack W."/>
            <person name="Stott M.B."/>
            <person name="Alam M."/>
            <person name="Murrell J.C."/>
            <person name="Dunfield P.F."/>
        </authorList>
    </citation>
    <scope>NUCLEOTIDE SEQUENCE [LARGE SCALE GENOMIC DNA]</scope>
    <source>
        <strain evidence="9">ATCC 9039 / DSM 1715 / NCIMB 8712</strain>
    </source>
</reference>
<evidence type="ECO:0000313" key="9">
    <source>
        <dbReference type="Proteomes" id="UP000001695"/>
    </source>
</evidence>
<keyword evidence="2" id="KW-1003">Cell membrane</keyword>
<reference evidence="9" key="1">
    <citation type="submission" date="2008-03" db="EMBL/GenBank/DDBJ databases">
        <title>Complete sequence of chromosome of Beijerinckia indica subsp. indica ATCC 9039.</title>
        <authorList>
            <consortium name="US DOE Joint Genome Institute"/>
            <person name="Copeland A."/>
            <person name="Lucas S."/>
            <person name="Lapidus A."/>
            <person name="Glavina del Rio T."/>
            <person name="Dalin E."/>
            <person name="Tice H."/>
            <person name="Bruce D."/>
            <person name="Goodwin L."/>
            <person name="Pitluck S."/>
            <person name="LaButti K."/>
            <person name="Schmutz J."/>
            <person name="Larimer F."/>
            <person name="Land M."/>
            <person name="Hauser L."/>
            <person name="Kyrpides N."/>
            <person name="Mikhailova N."/>
            <person name="Dunfield P.F."/>
            <person name="Dedysh S.N."/>
            <person name="Liesack W."/>
            <person name="Saw J.H."/>
            <person name="Alam M."/>
            <person name="Chen Y."/>
            <person name="Murrell J.C."/>
            <person name="Richardson P."/>
        </authorList>
    </citation>
    <scope>NUCLEOTIDE SEQUENCE [LARGE SCALE GENOMIC DNA]</scope>
    <source>
        <strain evidence="9">ATCC 9039 / DSM 1715 / NCIMB 8712</strain>
    </source>
</reference>
<keyword evidence="4 7" id="KW-1133">Transmembrane helix</keyword>
<dbReference type="Proteomes" id="UP000001695">
    <property type="component" value="Chromosome"/>
</dbReference>
<dbReference type="HOGENOM" id="CLU_050201_0_0_5"/>
<organism evidence="8 9">
    <name type="scientific">Beijerinckia indica subsp. indica (strain ATCC 9039 / DSM 1715 / NCIMB 8712)</name>
    <dbReference type="NCBI Taxonomy" id="395963"/>
    <lineage>
        <taxon>Bacteria</taxon>
        <taxon>Pseudomonadati</taxon>
        <taxon>Pseudomonadota</taxon>
        <taxon>Alphaproteobacteria</taxon>
        <taxon>Hyphomicrobiales</taxon>
        <taxon>Beijerinckiaceae</taxon>
        <taxon>Beijerinckia</taxon>
    </lineage>
</organism>
<dbReference type="AlphaFoldDB" id="B2IF72"/>
<dbReference type="GO" id="GO:0005886">
    <property type="term" value="C:plasma membrane"/>
    <property type="evidence" value="ECO:0007669"/>
    <property type="project" value="UniProtKB-SubCell"/>
</dbReference>
<feature type="region of interest" description="Disordered" evidence="6">
    <location>
        <begin position="1"/>
        <end position="30"/>
    </location>
</feature>
<evidence type="ECO:0000256" key="4">
    <source>
        <dbReference type="ARBA" id="ARBA00022989"/>
    </source>
</evidence>
<dbReference type="InterPro" id="IPR050833">
    <property type="entry name" value="Poly_Biosynth_Transport"/>
</dbReference>